<evidence type="ECO:0000313" key="3">
    <source>
        <dbReference type="EMBL" id="OGG05754.1"/>
    </source>
</evidence>
<keyword evidence="2" id="KW-0472">Membrane</keyword>
<keyword evidence="2" id="KW-1133">Transmembrane helix</keyword>
<dbReference type="SUPFAM" id="SSF54523">
    <property type="entry name" value="Pili subunits"/>
    <property type="match status" value="1"/>
</dbReference>
<accession>A0A1F5Z0A0</accession>
<dbReference type="AlphaFoldDB" id="A0A1F5Z0A0"/>
<dbReference type="Proteomes" id="UP000179129">
    <property type="component" value="Unassembled WGS sequence"/>
</dbReference>
<reference evidence="3 4" key="1">
    <citation type="journal article" date="2016" name="Nat. Commun.">
        <title>Thousands of microbial genomes shed light on interconnected biogeochemical processes in an aquifer system.</title>
        <authorList>
            <person name="Anantharaman K."/>
            <person name="Brown C.T."/>
            <person name="Hug L.A."/>
            <person name="Sharon I."/>
            <person name="Castelle C.J."/>
            <person name="Probst A.J."/>
            <person name="Thomas B.C."/>
            <person name="Singh A."/>
            <person name="Wilkins M.J."/>
            <person name="Karaoz U."/>
            <person name="Brodie E.L."/>
            <person name="Williams K.H."/>
            <person name="Hubbard S.S."/>
            <person name="Banfield J.F."/>
        </authorList>
    </citation>
    <scope>NUCLEOTIDE SEQUENCE [LARGE SCALE GENOMIC DNA]</scope>
</reference>
<dbReference type="GO" id="GO:0015628">
    <property type="term" value="P:protein secretion by the type II secretion system"/>
    <property type="evidence" value="ECO:0007669"/>
    <property type="project" value="InterPro"/>
</dbReference>
<dbReference type="PRINTS" id="PR00813">
    <property type="entry name" value="BCTERIALGSPG"/>
</dbReference>
<dbReference type="Gene3D" id="3.30.700.10">
    <property type="entry name" value="Glycoprotein, Type 4 Pilin"/>
    <property type="match status" value="1"/>
</dbReference>
<comment type="caution">
    <text evidence="3">The sequence shown here is derived from an EMBL/GenBank/DDBJ whole genome shotgun (WGS) entry which is preliminary data.</text>
</comment>
<dbReference type="STRING" id="1817867.A3F83_03955"/>
<gene>
    <name evidence="3" type="ORF">A3F83_03955</name>
</gene>
<dbReference type="InterPro" id="IPR012902">
    <property type="entry name" value="N_methyl_site"/>
</dbReference>
<evidence type="ECO:0000256" key="2">
    <source>
        <dbReference type="SAM" id="Phobius"/>
    </source>
</evidence>
<dbReference type="Pfam" id="PF07963">
    <property type="entry name" value="N_methyl"/>
    <property type="match status" value="1"/>
</dbReference>
<evidence type="ECO:0000313" key="4">
    <source>
        <dbReference type="Proteomes" id="UP000179129"/>
    </source>
</evidence>
<keyword evidence="1" id="KW-0488">Methylation</keyword>
<dbReference type="GO" id="GO:0015627">
    <property type="term" value="C:type II protein secretion system complex"/>
    <property type="evidence" value="ECO:0007669"/>
    <property type="project" value="InterPro"/>
</dbReference>
<name>A0A1F5Z0A0_9BACT</name>
<evidence type="ECO:0008006" key="5">
    <source>
        <dbReference type="Google" id="ProtNLM"/>
    </source>
</evidence>
<dbReference type="InterPro" id="IPR045584">
    <property type="entry name" value="Pilin-like"/>
</dbReference>
<protein>
    <recommendedName>
        <fullName evidence="5">Type II secretion system protein GspG C-terminal domain-containing protein</fullName>
    </recommendedName>
</protein>
<dbReference type="PROSITE" id="PS00409">
    <property type="entry name" value="PROKAR_NTER_METHYL"/>
    <property type="match status" value="1"/>
</dbReference>
<organism evidence="3 4">
    <name type="scientific">Candidatus Glassbacteria bacterium RIFCSPLOWO2_12_FULL_58_11</name>
    <dbReference type="NCBI Taxonomy" id="1817867"/>
    <lineage>
        <taxon>Bacteria</taxon>
        <taxon>Candidatus Glassiibacteriota</taxon>
    </lineage>
</organism>
<evidence type="ECO:0000256" key="1">
    <source>
        <dbReference type="ARBA" id="ARBA00022481"/>
    </source>
</evidence>
<keyword evidence="2" id="KW-0812">Transmembrane</keyword>
<dbReference type="NCBIfam" id="TIGR02532">
    <property type="entry name" value="IV_pilin_GFxxxE"/>
    <property type="match status" value="1"/>
</dbReference>
<proteinExistence type="predicted"/>
<dbReference type="EMBL" id="MFIX01000039">
    <property type="protein sequence ID" value="OGG05754.1"/>
    <property type="molecule type" value="Genomic_DNA"/>
</dbReference>
<dbReference type="InterPro" id="IPR000983">
    <property type="entry name" value="Bac_GSPG_pilin"/>
</dbReference>
<feature type="transmembrane region" description="Helical" evidence="2">
    <location>
        <begin position="12"/>
        <end position="31"/>
    </location>
</feature>
<sequence length="218" mass="22705">MRNSKGFTLIEIIVAVALVAILSAAVAPSVLNNIAQGRISRAQSDVQAIASGIMRFKSDTGKFPRLAKAQYPDTSGMAFAFLADSLGTFPTAITGANWPTVFTSNSVAASSCEDIFTHLILGKDRAGNVVSDSYPRIKAPDNPDDPTKTGFRGGLLSADAADPWGKKYLVNVKSLGVSGQAVWVISAGPNGVLETLVDVSGTGASNSLANDDIGFRVQ</sequence>